<dbReference type="SUPFAM" id="SSF56655">
    <property type="entry name" value="Carbohydrate phosphatase"/>
    <property type="match status" value="1"/>
</dbReference>
<dbReference type="InterPro" id="IPR020583">
    <property type="entry name" value="Inositol_monoP_metal-BS"/>
</dbReference>
<dbReference type="RefSeq" id="WP_204923978.1">
    <property type="nucleotide sequence ID" value="NZ_JAFEUC010000002.1"/>
</dbReference>
<reference evidence="7 8" key="1">
    <citation type="submission" date="2021-02" db="EMBL/GenBank/DDBJ databases">
        <authorList>
            <person name="Ra J.-S."/>
        </authorList>
    </citation>
    <scope>NUCLEOTIDE SEQUENCE [LARGE SCALE GENOMIC DNA]</scope>
    <source>
        <strain evidence="7 8">MMS20-R1-14</strain>
    </source>
</reference>
<evidence type="ECO:0000256" key="2">
    <source>
        <dbReference type="ARBA" id="ARBA00001946"/>
    </source>
</evidence>
<dbReference type="PROSITE" id="PS00629">
    <property type="entry name" value="IMP_1"/>
    <property type="match status" value="1"/>
</dbReference>
<protein>
    <recommendedName>
        <fullName evidence="6">Inositol-1-monophosphatase</fullName>
        <ecNumber evidence="6">3.1.3.25</ecNumber>
    </recommendedName>
</protein>
<keyword evidence="3 6" id="KW-0479">Metal-binding</keyword>
<dbReference type="Gene3D" id="3.40.190.80">
    <property type="match status" value="1"/>
</dbReference>
<dbReference type="Pfam" id="PF00459">
    <property type="entry name" value="Inositol_P"/>
    <property type="match status" value="1"/>
</dbReference>
<dbReference type="Gene3D" id="3.30.540.10">
    <property type="entry name" value="Fructose-1,6-Bisphosphatase, subunit A, domain 1"/>
    <property type="match status" value="1"/>
</dbReference>
<dbReference type="EC" id="3.1.3.25" evidence="6"/>
<comment type="cofactor">
    <cofactor evidence="2 6">
        <name>Mg(2+)</name>
        <dbReference type="ChEBI" id="CHEBI:18420"/>
    </cofactor>
</comment>
<proteinExistence type="inferred from homology"/>
<comment type="caution">
    <text evidence="7">The sequence shown here is derived from an EMBL/GenBank/DDBJ whole genome shotgun (WGS) entry which is preliminary data.</text>
</comment>
<evidence type="ECO:0000256" key="1">
    <source>
        <dbReference type="ARBA" id="ARBA00001033"/>
    </source>
</evidence>
<evidence type="ECO:0000256" key="4">
    <source>
        <dbReference type="ARBA" id="ARBA00022801"/>
    </source>
</evidence>
<organism evidence="7 8">
    <name type="scientific">Micromonospora humida</name>
    <dbReference type="NCBI Taxonomy" id="2809018"/>
    <lineage>
        <taxon>Bacteria</taxon>
        <taxon>Bacillati</taxon>
        <taxon>Actinomycetota</taxon>
        <taxon>Actinomycetes</taxon>
        <taxon>Micromonosporales</taxon>
        <taxon>Micromonosporaceae</taxon>
        <taxon>Micromonospora</taxon>
    </lineage>
</organism>
<keyword evidence="8" id="KW-1185">Reference proteome</keyword>
<keyword evidence="5 6" id="KW-0460">Magnesium</keyword>
<dbReference type="PANTHER" id="PTHR20854">
    <property type="entry name" value="INOSITOL MONOPHOSPHATASE"/>
    <property type="match status" value="1"/>
</dbReference>
<evidence type="ECO:0000256" key="3">
    <source>
        <dbReference type="ARBA" id="ARBA00022723"/>
    </source>
</evidence>
<evidence type="ECO:0000256" key="5">
    <source>
        <dbReference type="ARBA" id="ARBA00022842"/>
    </source>
</evidence>
<dbReference type="EMBL" id="JAFEUC010000002">
    <property type="protein sequence ID" value="MBM7075921.1"/>
    <property type="molecule type" value="Genomic_DNA"/>
</dbReference>
<keyword evidence="4 6" id="KW-0378">Hydrolase</keyword>
<dbReference type="Proteomes" id="UP001518872">
    <property type="component" value="Unassembled WGS sequence"/>
</dbReference>
<name>A0ABS2INJ6_9ACTN</name>
<dbReference type="InterPro" id="IPR000760">
    <property type="entry name" value="Inositol_monophosphatase-like"/>
</dbReference>
<evidence type="ECO:0000256" key="6">
    <source>
        <dbReference type="RuleBase" id="RU364068"/>
    </source>
</evidence>
<dbReference type="CDD" id="cd01639">
    <property type="entry name" value="IMPase"/>
    <property type="match status" value="1"/>
</dbReference>
<gene>
    <name evidence="7" type="ORF">JQX11_06080</name>
</gene>
<comment type="similarity">
    <text evidence="6">Belongs to the inositol monophosphatase superfamily.</text>
</comment>
<comment type="catalytic activity">
    <reaction evidence="1 6">
        <text>a myo-inositol phosphate + H2O = myo-inositol + phosphate</text>
        <dbReference type="Rhea" id="RHEA:24056"/>
        <dbReference type="ChEBI" id="CHEBI:15377"/>
        <dbReference type="ChEBI" id="CHEBI:17268"/>
        <dbReference type="ChEBI" id="CHEBI:43474"/>
        <dbReference type="ChEBI" id="CHEBI:84139"/>
        <dbReference type="EC" id="3.1.3.25"/>
    </reaction>
</comment>
<evidence type="ECO:0000313" key="7">
    <source>
        <dbReference type="EMBL" id="MBM7075921.1"/>
    </source>
</evidence>
<evidence type="ECO:0000313" key="8">
    <source>
        <dbReference type="Proteomes" id="UP001518872"/>
    </source>
</evidence>
<dbReference type="PANTHER" id="PTHR20854:SF4">
    <property type="entry name" value="INOSITOL-1-MONOPHOSPHATASE-RELATED"/>
    <property type="match status" value="1"/>
</dbReference>
<sequence length="270" mass="27797">MTGSTPTARELLGIAVEVAREAADTAARMRAEGVSVAATKSTATDVVTAADRAVERQVVAALRAARPGDVVYGEEYGGAEAGADGVRWIVDPIDGTVNYLYGLPYCAVSLAAEVDGRVVAGVVRNVATGEEWTATAGGGAWRDGQRLRCSTETELGQALVATGFGYDAGRRRHQARVVAELIGDVRDIRRMGAAALDLCLAAEGRLDAYYEKGLAAWDLAAGGLVAEEAGLRVTGLNGRPAGPDLVIAAPPALFAPLHTRLAALDASGGP</sequence>
<dbReference type="InterPro" id="IPR033942">
    <property type="entry name" value="IMPase"/>
</dbReference>
<dbReference type="PRINTS" id="PR00377">
    <property type="entry name" value="IMPHPHTASES"/>
</dbReference>
<accession>A0ABS2INJ6</accession>